<name>A0A4U1BBZ0_9GAMM</name>
<comment type="caution">
    <text evidence="1">The sequence shown here is derived from an EMBL/GenBank/DDBJ whole genome shotgun (WGS) entry which is preliminary data.</text>
</comment>
<evidence type="ECO:0000313" key="1">
    <source>
        <dbReference type="EMBL" id="TKB47539.1"/>
    </source>
</evidence>
<dbReference type="RefSeq" id="WP_136734350.1">
    <property type="nucleotide sequence ID" value="NZ_SWDB01000003.1"/>
</dbReference>
<evidence type="ECO:0000313" key="2">
    <source>
        <dbReference type="Proteomes" id="UP000307999"/>
    </source>
</evidence>
<dbReference type="OrthoDB" id="6322227at2"/>
<organism evidence="1 2">
    <name type="scientific">Thalassotalea mangrovi</name>
    <dbReference type="NCBI Taxonomy" id="2572245"/>
    <lineage>
        <taxon>Bacteria</taxon>
        <taxon>Pseudomonadati</taxon>
        <taxon>Pseudomonadota</taxon>
        <taxon>Gammaproteobacteria</taxon>
        <taxon>Alteromonadales</taxon>
        <taxon>Colwelliaceae</taxon>
        <taxon>Thalassotalea</taxon>
    </lineage>
</organism>
<dbReference type="EMBL" id="SWDB01000003">
    <property type="protein sequence ID" value="TKB47539.1"/>
    <property type="molecule type" value="Genomic_DNA"/>
</dbReference>
<gene>
    <name evidence="1" type="ORF">E8M12_01790</name>
</gene>
<reference evidence="1 2" key="1">
    <citation type="submission" date="2019-04" db="EMBL/GenBank/DDBJ databases">
        <title>Thalassotalea guangxiensis sp. nov., isolated from sediment of the coastal wetland.</title>
        <authorList>
            <person name="Zheng S."/>
            <person name="Zhang D."/>
        </authorList>
    </citation>
    <scope>NUCLEOTIDE SEQUENCE [LARGE SCALE GENOMIC DNA]</scope>
    <source>
        <strain evidence="1 2">ZS-4</strain>
    </source>
</reference>
<protein>
    <submittedName>
        <fullName evidence="1">Uncharacterized protein</fullName>
    </submittedName>
</protein>
<dbReference type="Proteomes" id="UP000307999">
    <property type="component" value="Unassembled WGS sequence"/>
</dbReference>
<proteinExistence type="predicted"/>
<dbReference type="AlphaFoldDB" id="A0A4U1BBZ0"/>
<sequence>MRQSKRKNRPYQIKKNGIKDEYIDRQVLAIHRAIAEKMLRQPELVAQVRQTILKRQEQGRIRYGEYITWDSILDIIDYPDDFRNAMLEDSPKMHRMRRKTPFVNILTEKERQKALMDNATGILSSLENIY</sequence>
<keyword evidence="2" id="KW-1185">Reference proteome</keyword>
<accession>A0A4U1BBZ0</accession>